<sequence>MKMVRLWFVLASLISLTACMSVGKNPPPDFNFNGVWQCRATV</sequence>
<evidence type="ECO:0000313" key="3">
    <source>
        <dbReference type="Proteomes" id="UP000040088"/>
    </source>
</evidence>
<reference evidence="3" key="1">
    <citation type="submission" date="2015-03" db="EMBL/GenBank/DDBJ databases">
        <authorList>
            <consortium name="Pathogen Informatics"/>
        </authorList>
    </citation>
    <scope>NUCLEOTIDE SEQUENCE [LARGE SCALE GENOMIC DNA]</scope>
    <source>
        <strain evidence="3">IP27925</strain>
    </source>
</reference>
<feature type="signal peptide" evidence="1">
    <location>
        <begin position="1"/>
        <end position="20"/>
    </location>
</feature>
<evidence type="ECO:0008006" key="4">
    <source>
        <dbReference type="Google" id="ProtNLM"/>
    </source>
</evidence>
<gene>
    <name evidence="2" type="ORF">ERS008460_03706</name>
</gene>
<proteinExistence type="predicted"/>
<name>A0A0T9UVP7_YERAE</name>
<dbReference type="AlphaFoldDB" id="A0A0T9UVP7"/>
<protein>
    <recommendedName>
        <fullName evidence="4">Lipoprotein</fullName>
    </recommendedName>
</protein>
<keyword evidence="1" id="KW-0732">Signal</keyword>
<feature type="chain" id="PRO_5006699055" description="Lipoprotein" evidence="1">
    <location>
        <begin position="21"/>
        <end position="42"/>
    </location>
</feature>
<organism evidence="2 3">
    <name type="scientific">Yersinia aleksiciae</name>
    <dbReference type="NCBI Taxonomy" id="263819"/>
    <lineage>
        <taxon>Bacteria</taxon>
        <taxon>Pseudomonadati</taxon>
        <taxon>Pseudomonadota</taxon>
        <taxon>Gammaproteobacteria</taxon>
        <taxon>Enterobacterales</taxon>
        <taxon>Yersiniaceae</taxon>
        <taxon>Yersinia</taxon>
    </lineage>
</organism>
<evidence type="ECO:0000256" key="1">
    <source>
        <dbReference type="SAM" id="SignalP"/>
    </source>
</evidence>
<dbReference type="Proteomes" id="UP000040088">
    <property type="component" value="Unassembled WGS sequence"/>
</dbReference>
<dbReference type="PROSITE" id="PS51257">
    <property type="entry name" value="PROKAR_LIPOPROTEIN"/>
    <property type="match status" value="1"/>
</dbReference>
<dbReference type="EMBL" id="CQEM01000021">
    <property type="protein sequence ID" value="CNL75901.1"/>
    <property type="molecule type" value="Genomic_DNA"/>
</dbReference>
<accession>A0A0T9UVP7</accession>
<evidence type="ECO:0000313" key="2">
    <source>
        <dbReference type="EMBL" id="CNL75901.1"/>
    </source>
</evidence>